<dbReference type="Proteomes" id="UP000631114">
    <property type="component" value="Unassembled WGS sequence"/>
</dbReference>
<protein>
    <submittedName>
        <fullName evidence="2">Uncharacterized protein</fullName>
    </submittedName>
</protein>
<accession>A0A835HME9</accession>
<comment type="caution">
    <text evidence="2">The sequence shown here is derived from an EMBL/GenBank/DDBJ whole genome shotgun (WGS) entry which is preliminary data.</text>
</comment>
<organism evidence="2 3">
    <name type="scientific">Coptis chinensis</name>
    <dbReference type="NCBI Taxonomy" id="261450"/>
    <lineage>
        <taxon>Eukaryota</taxon>
        <taxon>Viridiplantae</taxon>
        <taxon>Streptophyta</taxon>
        <taxon>Embryophyta</taxon>
        <taxon>Tracheophyta</taxon>
        <taxon>Spermatophyta</taxon>
        <taxon>Magnoliopsida</taxon>
        <taxon>Ranunculales</taxon>
        <taxon>Ranunculaceae</taxon>
        <taxon>Coptidoideae</taxon>
        <taxon>Coptis</taxon>
    </lineage>
</organism>
<dbReference type="AlphaFoldDB" id="A0A835HME9"/>
<keyword evidence="1" id="KW-0812">Transmembrane</keyword>
<feature type="transmembrane region" description="Helical" evidence="1">
    <location>
        <begin position="42"/>
        <end position="63"/>
    </location>
</feature>
<dbReference type="EMBL" id="JADFTS010000006">
    <property type="protein sequence ID" value="KAF9600942.1"/>
    <property type="molecule type" value="Genomic_DNA"/>
</dbReference>
<reference evidence="2 3" key="1">
    <citation type="submission" date="2020-10" db="EMBL/GenBank/DDBJ databases">
        <title>The Coptis chinensis genome and diversification of protoberbering-type alkaloids.</title>
        <authorList>
            <person name="Wang B."/>
            <person name="Shu S."/>
            <person name="Song C."/>
            <person name="Liu Y."/>
        </authorList>
    </citation>
    <scope>NUCLEOTIDE SEQUENCE [LARGE SCALE GENOMIC DNA]</scope>
    <source>
        <strain evidence="2">HL-2020</strain>
        <tissue evidence="2">Leaf</tissue>
    </source>
</reference>
<evidence type="ECO:0000313" key="3">
    <source>
        <dbReference type="Proteomes" id="UP000631114"/>
    </source>
</evidence>
<evidence type="ECO:0000256" key="1">
    <source>
        <dbReference type="SAM" id="Phobius"/>
    </source>
</evidence>
<feature type="transmembrane region" description="Helical" evidence="1">
    <location>
        <begin position="105"/>
        <end position="123"/>
    </location>
</feature>
<keyword evidence="3" id="KW-1185">Reference proteome</keyword>
<name>A0A835HME9_9MAGN</name>
<keyword evidence="1" id="KW-1133">Transmembrane helix</keyword>
<evidence type="ECO:0000313" key="2">
    <source>
        <dbReference type="EMBL" id="KAF9600942.1"/>
    </source>
</evidence>
<proteinExistence type="predicted"/>
<gene>
    <name evidence="2" type="ORF">IFM89_014069</name>
</gene>
<sequence length="124" mass="14399">MEVNTEDLSVKPVIDVDCCIFPLAVVECIEEMYSYHRKNEGYFRLFTFCLGDILVFWLCKGIFPKTLEYSLSALDLSLRLPHSLFSSSSSKDKYLNYFLFDVRKFFFFGLPLSVYAISVRTGLE</sequence>
<keyword evidence="1" id="KW-0472">Membrane</keyword>